<dbReference type="Ensembl" id="ENSGGOT00000047739.1">
    <property type="protein sequence ID" value="ENSGGOP00000049388.1"/>
    <property type="gene ID" value="ENSGGOG00000011044.3"/>
</dbReference>
<reference evidence="2" key="3">
    <citation type="submission" date="2025-08" db="UniProtKB">
        <authorList>
            <consortium name="Ensembl"/>
        </authorList>
    </citation>
    <scope>IDENTIFICATION</scope>
</reference>
<organism evidence="2 3">
    <name type="scientific">Gorilla gorilla gorilla</name>
    <name type="common">Western lowland gorilla</name>
    <dbReference type="NCBI Taxonomy" id="9595"/>
    <lineage>
        <taxon>Eukaryota</taxon>
        <taxon>Metazoa</taxon>
        <taxon>Chordata</taxon>
        <taxon>Craniata</taxon>
        <taxon>Vertebrata</taxon>
        <taxon>Euteleostomi</taxon>
        <taxon>Mammalia</taxon>
        <taxon>Eutheria</taxon>
        <taxon>Euarchontoglires</taxon>
        <taxon>Primates</taxon>
        <taxon>Haplorrhini</taxon>
        <taxon>Catarrhini</taxon>
        <taxon>Hominidae</taxon>
        <taxon>Gorilla</taxon>
    </lineage>
</organism>
<evidence type="ECO:0000313" key="2">
    <source>
        <dbReference type="Ensembl" id="ENSGGOP00000049388.1"/>
    </source>
</evidence>
<keyword evidence="1" id="KW-0732">Signal</keyword>
<proteinExistence type="predicted"/>
<accession>A0A2I2ZQ83</accession>
<protein>
    <submittedName>
        <fullName evidence="2">Torsin family 2 member A</fullName>
    </submittedName>
</protein>
<dbReference type="AlphaFoldDB" id="A0A2I2ZQ83"/>
<reference evidence="2" key="4">
    <citation type="submission" date="2025-09" db="UniProtKB">
        <authorList>
            <consortium name="Ensembl"/>
        </authorList>
    </citation>
    <scope>IDENTIFICATION</scope>
</reference>
<dbReference type="Bgee" id="ENSGGOG00000011044">
    <property type="expression patterns" value="Expressed in liver and 6 other cell types or tissues"/>
</dbReference>
<reference evidence="3" key="1">
    <citation type="submission" date="2011-05" db="EMBL/GenBank/DDBJ databases">
        <title>Insights into the evolution of the great apes provided by the gorilla genome.</title>
        <authorList>
            <person name="Scally A."/>
        </authorList>
    </citation>
    <scope>NUCLEOTIDE SEQUENCE [LARGE SCALE GENOMIC DNA]</scope>
</reference>
<evidence type="ECO:0000256" key="1">
    <source>
        <dbReference type="SAM" id="SignalP"/>
    </source>
</evidence>
<name>A0A2I2ZQ83_GORGO</name>
<dbReference type="Proteomes" id="UP000001519">
    <property type="component" value="Chromosome 9"/>
</dbReference>
<dbReference type="EMBL" id="CABD030066870">
    <property type="status" value="NOT_ANNOTATED_CDS"/>
    <property type="molecule type" value="Genomic_DNA"/>
</dbReference>
<gene>
    <name evidence="2" type="primary">TOR2A</name>
</gene>
<feature type="chain" id="PRO_5014175498" evidence="1">
    <location>
        <begin position="27"/>
        <end position="72"/>
    </location>
</feature>
<keyword evidence="3" id="KW-1185">Reference proteome</keyword>
<reference evidence="2 3" key="2">
    <citation type="journal article" date="2012" name="Nature">
        <title>Insights into hominid evolution from the gorilla genome sequence.</title>
        <authorList>
            <person name="Scally A."/>
            <person name="Dutheil J.Y."/>
            <person name="Hillier L.W."/>
            <person name="Jordan G.E."/>
            <person name="Goodhead I."/>
            <person name="Herrero J."/>
            <person name="Hobolth A."/>
            <person name="Lappalainen T."/>
            <person name="Mailund T."/>
            <person name="Marques-Bonet T."/>
            <person name="McCarthy S."/>
            <person name="Montgomery S.H."/>
            <person name="Schwalie P.C."/>
            <person name="Tang Y.A."/>
            <person name="Ward M.C."/>
            <person name="Xue Y."/>
            <person name="Yngvadottir B."/>
            <person name="Alkan C."/>
            <person name="Andersen L.N."/>
            <person name="Ayub Q."/>
            <person name="Ball E.V."/>
            <person name="Beal K."/>
            <person name="Bradley B.J."/>
            <person name="Chen Y."/>
            <person name="Clee C.M."/>
            <person name="Fitzgerald S."/>
            <person name="Graves T.A."/>
            <person name="Gu Y."/>
            <person name="Heath P."/>
            <person name="Heger A."/>
            <person name="Karakoc E."/>
            <person name="Kolb-Kokocinski A."/>
            <person name="Laird G.K."/>
            <person name="Lunter G."/>
            <person name="Meader S."/>
            <person name="Mort M."/>
            <person name="Mullikin J.C."/>
            <person name="Munch K."/>
            <person name="O'Connor T.D."/>
            <person name="Phillips A.D."/>
            <person name="Prado-Martinez J."/>
            <person name="Rogers A.S."/>
            <person name="Sajjadian S."/>
            <person name="Schmidt D."/>
            <person name="Shaw K."/>
            <person name="Simpson J.T."/>
            <person name="Stenson P.D."/>
            <person name="Turner D.J."/>
            <person name="Vigilant L."/>
            <person name="Vilella A.J."/>
            <person name="Whitener W."/>
            <person name="Zhu B."/>
            <person name="Cooper D.N."/>
            <person name="de Jong P."/>
            <person name="Dermitzakis E.T."/>
            <person name="Eichler E.E."/>
            <person name="Flicek P."/>
            <person name="Goldman N."/>
            <person name="Mundy N.I."/>
            <person name="Ning Z."/>
            <person name="Odom D.T."/>
            <person name="Ponting C.P."/>
            <person name="Quail M.A."/>
            <person name="Ryder O.A."/>
            <person name="Searle S.M."/>
            <person name="Warren W.C."/>
            <person name="Wilson R.K."/>
            <person name="Schierup M.H."/>
            <person name="Rogers J."/>
            <person name="Tyler-Smith C."/>
            <person name="Durbin R."/>
        </authorList>
    </citation>
    <scope>NUCLEOTIDE SEQUENCE [LARGE SCALE GENOMIC DNA]</scope>
</reference>
<evidence type="ECO:0000313" key="3">
    <source>
        <dbReference type="Proteomes" id="UP000001519"/>
    </source>
</evidence>
<dbReference type="GeneTree" id="ENSGT00950000182888"/>
<feature type="signal peptide" evidence="1">
    <location>
        <begin position="1"/>
        <end position="26"/>
    </location>
</feature>
<sequence length="72" mass="7717">MAAATRGCRPWGSLLGLLGLVSAAAAAWDLASLRCNLGAFCECDFRPDLPEGSEELGPREPHCLWPLPLPLR</sequence>